<evidence type="ECO:0000256" key="1">
    <source>
        <dbReference type="SAM" id="SignalP"/>
    </source>
</evidence>
<keyword evidence="1" id="KW-0732">Signal</keyword>
<reference evidence="2 3" key="1">
    <citation type="submission" date="2018-06" db="EMBL/GenBank/DDBJ databases">
        <authorList>
            <consortium name="Pathogen Informatics"/>
            <person name="Doyle S."/>
        </authorList>
    </citation>
    <scope>NUCLEOTIDE SEQUENCE [LARGE SCALE GENOMIC DNA]</scope>
    <source>
        <strain evidence="2 3">NCTC11661</strain>
    </source>
</reference>
<accession>A0A376BXJ0</accession>
<feature type="chain" id="PRO_5016877965" description="GLPGLI family protein" evidence="1">
    <location>
        <begin position="26"/>
        <end position="372"/>
    </location>
</feature>
<evidence type="ECO:0000313" key="3">
    <source>
        <dbReference type="Proteomes" id="UP000255515"/>
    </source>
</evidence>
<name>A0A376BXJ0_9FLAO</name>
<organism evidence="2 3">
    <name type="scientific">Bergeyella zoohelcum</name>
    <dbReference type="NCBI Taxonomy" id="1015"/>
    <lineage>
        <taxon>Bacteria</taxon>
        <taxon>Pseudomonadati</taxon>
        <taxon>Bacteroidota</taxon>
        <taxon>Flavobacteriia</taxon>
        <taxon>Flavobacteriales</taxon>
        <taxon>Weeksellaceae</taxon>
        <taxon>Bergeyella</taxon>
    </lineage>
</organism>
<proteinExistence type="predicted"/>
<dbReference type="AlphaFoldDB" id="A0A376BXJ0"/>
<evidence type="ECO:0000313" key="2">
    <source>
        <dbReference type="EMBL" id="SSZ46373.1"/>
    </source>
</evidence>
<dbReference type="RefSeq" id="WP_002687622.1">
    <property type="nucleotide sequence ID" value="NZ_UFTJ01000001.1"/>
</dbReference>
<dbReference type="EMBL" id="UFTJ01000001">
    <property type="protein sequence ID" value="SSZ46373.1"/>
    <property type="molecule type" value="Genomic_DNA"/>
</dbReference>
<dbReference type="Proteomes" id="UP000255515">
    <property type="component" value="Unassembled WGS sequence"/>
</dbReference>
<gene>
    <name evidence="2" type="ORF">NCTC11661_00012</name>
</gene>
<sequence>MSYFIRPYHCLFALLFSLVGIGGYAQENTENVKIIYNKENIPISVETSMPKIKNNIQKVYKGIYKDGKPYEGYFFVEDKEFEDMYSYYQYYEKGILKKQYSSDFLKEMWEKEAKGENFSEHIEEFNQETIFENGKPKNGRVAFKPFRDKGGVFIPTVIYQNFKPTTIYLDIFAINYGNRMVFEYDNQAVRVSEWRSPYNWVIKKNDDWMFITMLKNNETYGIIPTKEQTPNSFSFYYTKNGTLKQINFLHHISDEQNSSSIISHLSRYFPCQISESVEELFSKLAKALQDAKEPIDIENLILSCIGSEQNRVVSVVKYDKNSKVETGCRILSEKNGEYHVQCYKGGKEVLSKKIQSLDELKEEDFIKIMNDE</sequence>
<evidence type="ECO:0008006" key="4">
    <source>
        <dbReference type="Google" id="ProtNLM"/>
    </source>
</evidence>
<feature type="signal peptide" evidence="1">
    <location>
        <begin position="1"/>
        <end position="25"/>
    </location>
</feature>
<protein>
    <recommendedName>
        <fullName evidence="4">GLPGLI family protein</fullName>
    </recommendedName>
</protein>